<organism evidence="6 7">
    <name type="scientific">Oryza sativa subsp. japonica</name>
    <name type="common">Rice</name>
    <dbReference type="NCBI Taxonomy" id="39947"/>
    <lineage>
        <taxon>Eukaryota</taxon>
        <taxon>Viridiplantae</taxon>
        <taxon>Streptophyta</taxon>
        <taxon>Embryophyta</taxon>
        <taxon>Tracheophyta</taxon>
        <taxon>Spermatophyta</taxon>
        <taxon>Magnoliopsida</taxon>
        <taxon>Liliopsida</taxon>
        <taxon>Poales</taxon>
        <taxon>Poaceae</taxon>
        <taxon>BOP clade</taxon>
        <taxon>Oryzoideae</taxon>
        <taxon>Oryzeae</taxon>
        <taxon>Oryzinae</taxon>
        <taxon>Oryza</taxon>
        <taxon>Oryza sativa</taxon>
    </lineage>
</organism>
<dbReference type="InterPro" id="IPR012337">
    <property type="entry name" value="RNaseH-like_sf"/>
</dbReference>
<dbReference type="InterPro" id="IPR026960">
    <property type="entry name" value="RVT-Znf"/>
</dbReference>
<feature type="compositionally biased region" description="Low complexity" evidence="1">
    <location>
        <begin position="1"/>
        <end position="13"/>
    </location>
</feature>
<dbReference type="InterPro" id="IPR043502">
    <property type="entry name" value="DNA/RNA_pol_sf"/>
</dbReference>
<dbReference type="GO" id="GO:0004523">
    <property type="term" value="F:RNA-DNA hybrid ribonuclease activity"/>
    <property type="evidence" value="ECO:0007669"/>
    <property type="project" value="InterPro"/>
</dbReference>
<dbReference type="CDD" id="cd06222">
    <property type="entry name" value="RNase_H_like"/>
    <property type="match status" value="1"/>
</dbReference>
<feature type="domain" description="Zinc knuckle CX2CX4HX4C" evidence="5">
    <location>
        <begin position="493"/>
        <end position="518"/>
    </location>
</feature>
<dbReference type="Proteomes" id="UP000000763">
    <property type="component" value="Chromosome 11"/>
</dbReference>
<evidence type="ECO:0000313" key="7">
    <source>
        <dbReference type="Proteomes" id="UP000000763"/>
    </source>
</evidence>
<dbReference type="PANTHER" id="PTHR46890">
    <property type="entry name" value="NON-LTR RETROLELEMENT REVERSE TRANSCRIPTASE-LIKE PROTEIN-RELATED"/>
    <property type="match status" value="1"/>
</dbReference>
<dbReference type="InterPro" id="IPR036691">
    <property type="entry name" value="Endo/exonu/phosph_ase_sf"/>
</dbReference>
<dbReference type="Pfam" id="PF00078">
    <property type="entry name" value="RVT_1"/>
    <property type="match status" value="1"/>
</dbReference>
<dbReference type="PANTHER" id="PTHR46890:SF48">
    <property type="entry name" value="RNA-DIRECTED DNA POLYMERASE"/>
    <property type="match status" value="1"/>
</dbReference>
<dbReference type="CDD" id="cd01650">
    <property type="entry name" value="RT_nLTR_like"/>
    <property type="match status" value="1"/>
</dbReference>
<feature type="domain" description="Reverse transcriptase" evidence="2">
    <location>
        <begin position="1102"/>
        <end position="1208"/>
    </location>
</feature>
<dbReference type="KEGG" id="dosa:Os11g0106066"/>
<name>C7J8D0_ORYSJ</name>
<dbReference type="InterPro" id="IPR036397">
    <property type="entry name" value="RNaseH_sf"/>
</dbReference>
<evidence type="ECO:0000259" key="4">
    <source>
        <dbReference type="Pfam" id="PF13966"/>
    </source>
</evidence>
<dbReference type="Pfam" id="PF13966">
    <property type="entry name" value="zf-RVT"/>
    <property type="match status" value="1"/>
</dbReference>
<feature type="region of interest" description="Disordered" evidence="1">
    <location>
        <begin position="1"/>
        <end position="29"/>
    </location>
</feature>
<dbReference type="GO" id="GO:0003676">
    <property type="term" value="F:nucleic acid binding"/>
    <property type="evidence" value="ECO:0007669"/>
    <property type="project" value="InterPro"/>
</dbReference>
<dbReference type="Gene3D" id="3.30.420.10">
    <property type="entry name" value="Ribonuclease H-like superfamily/Ribonuclease H"/>
    <property type="match status" value="1"/>
</dbReference>
<dbReference type="InterPro" id="IPR000477">
    <property type="entry name" value="RT_dom"/>
</dbReference>
<gene>
    <name evidence="6" type="ordered locus">Os11g0106066</name>
</gene>
<sequence length="1690" mass="190735">MDDPDPAAVAAAPRQKATGLDRDSRIRRLRHRRPCRRKEQRYFSSSDLTSPDQIWPLKEVRRVIRGSTGRNERRGEEKKLETGWFWRRPGDWGAAAIFSFGRVLWMEFVFVPPAKFGPVTFDSTVRISGDHGNLSGGLQQFENPLSSGGVRPVPLWKRSTFLGISLLAIKFWDVHETIGSGRFGHLRNFVSVLSFGKTYVYESNLDSGSSYKNTHVVSTTIRPLQTLEILLSGFDLGPGQCSLNIHLMVKSLSGGDKGTINAMVTRPKLKDDAVLDLGNKEVEDSRALVKAGQDLVAAPPADDQAVDVVLQSSSGVNLGPEAHMEGAVLEEEEDAIEVELDKEEVALFEDMGRAWRLRAEMSYKSLKDNLFIVTFNAEGDHKFVLQGGPWIHRGDALIVADFNGLLSPSMVPLESVPIWVRIYDLPLVMMNKARGELYGSKLGKVREEDVQQDGSNKHDFFRIRVDLPVNRPLKRQIAIKIKIKGVEEIRRFNLRYERVPHFCFFCGFIGHSDKECEKRLANEAQPLMFSADLRCSLLKAFERKISKVKANQSAGVQRKLVFRGAGSASSSSAGNKQGDYFYTDPPTRINAYDGFDSREEEGDELVDAQLAEKAGSLHMSDSTLSRKNQTNKFSAGDELASLPSFEMIPAIRNLGTQQESTEDVSNEATISPIKRKGSDNAQLKIMGKVQQALLEFDQSESQGGSGQGKTGAPARASKRFKKDEKAENTAVDMEATSLGATVRDMCSLVKEADARLLFLCETRQKVEKDCELHDLGFQGVPHTYDNRRDGWNNVKVRLDRAVANNGWRDIFPSAQIVHLVSPCSDHCHVLLKLVSVEYNQPRQKCLHYEILWEREPDSAQVIKDSWSSSGEKSDLGDINRSLAKVMAALRSWSKTKVKNVGRELAKARKKLGDLIASDADNSQIRFATDQMNELLYKEEMLWLQWSRVNWHKEGDKNTKFFHSRAVWRAKKNRITKLKDLQGTVHRTTTAMESMATDYFQEMFAADPTLNPESVTRLFQAKVTAEMNDLLCADFKDEEIAQALFQIGPLKAPGPDGFPARFYQRNWGIIKEDIISAVSKFFQTGCMPEGVNNTTIVLIPKIEQPMELKDFRPISLCNVLYKVVSKCLVNRLRPMLNELVSEEQSAFVRGRMITDNALLAFECFHYIQKNRKANKAACAYDRVDWRFLDMAMNRLGFAHRWVNWIMTCVTTGTGQLINPAKCSILCDDASPIEITEVIKQILQLEKSNFEDKYLGFPTPEGRMNKGRLQSLQSKIWKRLIQWGEKFLSSGGKEVLVKAVIQAIPVYVMGLFKLPDSGSENGRRKTHWRVWECLTKPKFCGGLGFRDYRLFNQALLARQAWRLLEFPNSLCARVLKAKYFPNGSLIDTTFSSNVSPTWRAIIYGLELLKKGIIWRVGNGQSIRMWRDPWIPRDHSRRPVTMRGNCRLKWVSDLIGQDGTWDVAQIRRCFLNIDTELILSICLSPRQEEDFLAWHPDKSGRFSVRSAYNLACRLANTEGSSSSFALHSRKSWDLIWKCKLPQKIKIFAWKVASNCLATMDNKRKRKLVNSDICIICNREVENSVHALFKCPRASALLSDMVQSDGSFDADRGKGGISMILRDNSGSTVFAACKSLDSCKNALEAEIRACMEGLILALQWTMRPILIETDCVSLVNLLKEGNRDLSEVVISFHS</sequence>
<dbReference type="SUPFAM" id="SSF56672">
    <property type="entry name" value="DNA/RNA polymerases"/>
    <property type="match status" value="1"/>
</dbReference>
<dbReference type="SUPFAM" id="SSF53098">
    <property type="entry name" value="Ribonuclease H-like"/>
    <property type="match status" value="1"/>
</dbReference>
<accession>C7J8D0</accession>
<dbReference type="InterPro" id="IPR025836">
    <property type="entry name" value="Zn_knuckle_CX2CX4HX4C"/>
</dbReference>
<dbReference type="InterPro" id="IPR002156">
    <property type="entry name" value="RNaseH_domain"/>
</dbReference>
<evidence type="ECO:0000259" key="3">
    <source>
        <dbReference type="Pfam" id="PF13456"/>
    </source>
</evidence>
<dbReference type="EMBL" id="AP008217">
    <property type="protein sequence ID" value="BAH95030.1"/>
    <property type="molecule type" value="Genomic_DNA"/>
</dbReference>
<dbReference type="InterPro" id="IPR044730">
    <property type="entry name" value="RNase_H-like_dom_plant"/>
</dbReference>
<feature type="domain" description="Reverse transcriptase zinc-binding" evidence="4">
    <location>
        <begin position="1499"/>
        <end position="1592"/>
    </location>
</feature>
<dbReference type="InterPro" id="IPR052343">
    <property type="entry name" value="Retrotransposon-Effector_Assoc"/>
</dbReference>
<dbReference type="SUPFAM" id="SSF56219">
    <property type="entry name" value="DNase I-like"/>
    <property type="match status" value="1"/>
</dbReference>
<evidence type="ECO:0000259" key="5">
    <source>
        <dbReference type="Pfam" id="PF14392"/>
    </source>
</evidence>
<dbReference type="Pfam" id="PF13456">
    <property type="entry name" value="RVT_3"/>
    <property type="match status" value="1"/>
</dbReference>
<evidence type="ECO:0000259" key="2">
    <source>
        <dbReference type="Pfam" id="PF00078"/>
    </source>
</evidence>
<evidence type="ECO:0000256" key="1">
    <source>
        <dbReference type="SAM" id="MobiDB-lite"/>
    </source>
</evidence>
<reference evidence="6 7" key="1">
    <citation type="journal article" date="2005" name="Nature">
        <title>The map-based sequence of the rice genome.</title>
        <authorList>
            <consortium name="International rice genome sequencing project (IRGSP)"/>
            <person name="Matsumoto T."/>
            <person name="Wu J."/>
            <person name="Kanamori H."/>
            <person name="Katayose Y."/>
            <person name="Fujisawa M."/>
            <person name="Namiki N."/>
            <person name="Mizuno H."/>
            <person name="Yamamoto K."/>
            <person name="Antonio B.A."/>
            <person name="Baba T."/>
            <person name="Sakata K."/>
            <person name="Nagamura Y."/>
            <person name="Aoki H."/>
            <person name="Arikawa K."/>
            <person name="Arita K."/>
            <person name="Bito T."/>
            <person name="Chiden Y."/>
            <person name="Fujitsuka N."/>
            <person name="Fukunaka R."/>
            <person name="Hamada M."/>
            <person name="Harada C."/>
            <person name="Hayashi A."/>
            <person name="Hijishita S."/>
            <person name="Honda M."/>
            <person name="Hosokawa S."/>
            <person name="Ichikawa Y."/>
            <person name="Idonuma A."/>
            <person name="Iijima M."/>
            <person name="Ikeda M."/>
            <person name="Ikeno M."/>
            <person name="Ito K."/>
            <person name="Ito S."/>
            <person name="Ito T."/>
            <person name="Ito Y."/>
            <person name="Ito Y."/>
            <person name="Iwabuchi A."/>
            <person name="Kamiya K."/>
            <person name="Karasawa W."/>
            <person name="Kurita K."/>
            <person name="Katagiri S."/>
            <person name="Kikuta A."/>
            <person name="Kobayashi H."/>
            <person name="Kobayashi N."/>
            <person name="Machita K."/>
            <person name="Maehara T."/>
            <person name="Masukawa M."/>
            <person name="Mizubayashi T."/>
            <person name="Mukai Y."/>
            <person name="Nagasaki H."/>
            <person name="Nagata Y."/>
            <person name="Naito S."/>
            <person name="Nakashima M."/>
            <person name="Nakama Y."/>
            <person name="Nakamichi Y."/>
            <person name="Nakamura M."/>
            <person name="Meguro A."/>
            <person name="Negishi M."/>
            <person name="Ohta I."/>
            <person name="Ohta T."/>
            <person name="Okamoto M."/>
            <person name="Ono N."/>
            <person name="Saji S."/>
            <person name="Sakaguchi M."/>
            <person name="Sakai K."/>
            <person name="Shibata M."/>
            <person name="Shimokawa T."/>
            <person name="Song J."/>
            <person name="Takazaki Y."/>
            <person name="Terasawa K."/>
            <person name="Tsugane M."/>
            <person name="Tsuji K."/>
            <person name="Ueda S."/>
            <person name="Waki K."/>
            <person name="Yamagata H."/>
            <person name="Yamamoto M."/>
            <person name="Yamamoto S."/>
            <person name="Yamane H."/>
            <person name="Yoshiki S."/>
            <person name="Yoshihara R."/>
            <person name="Yukawa K."/>
            <person name="Zhong H."/>
            <person name="Yano M."/>
            <person name="Yuan Q."/>
            <person name="Ouyang S."/>
            <person name="Liu J."/>
            <person name="Jones K.M."/>
            <person name="Gansberger K."/>
            <person name="Moffat K."/>
            <person name="Hill J."/>
            <person name="Bera J."/>
            <person name="Fadrosh D."/>
            <person name="Jin S."/>
            <person name="Johri S."/>
            <person name="Kim M."/>
            <person name="Overton L."/>
            <person name="Reardon M."/>
            <person name="Tsitrin T."/>
            <person name="Vuong H."/>
            <person name="Weaver B."/>
            <person name="Ciecko A."/>
            <person name="Tallon L."/>
            <person name="Jackson J."/>
            <person name="Pai G."/>
            <person name="Aken S.V."/>
            <person name="Utterback T."/>
            <person name="Reidmuller S."/>
            <person name="Feldblyum T."/>
            <person name="Hsiao J."/>
            <person name="Zismann V."/>
            <person name="Iobst S."/>
            <person name="de Vazeille A.R."/>
            <person name="Buell C.R."/>
            <person name="Ying K."/>
            <person name="Li Y."/>
            <person name="Lu T."/>
            <person name="Huang Y."/>
            <person name="Zhao Q."/>
            <person name="Feng Q."/>
            <person name="Zhang L."/>
            <person name="Zhu J."/>
            <person name="Weng Q."/>
            <person name="Mu J."/>
            <person name="Lu Y."/>
            <person name="Fan D."/>
            <person name="Liu Y."/>
            <person name="Guan J."/>
            <person name="Zhang Y."/>
            <person name="Yu S."/>
            <person name="Liu X."/>
            <person name="Zhang Y."/>
            <person name="Hong G."/>
            <person name="Han B."/>
            <person name="Choisne N."/>
            <person name="Demange N."/>
            <person name="Orjeda G."/>
            <person name="Samain S."/>
            <person name="Cattolico L."/>
            <person name="Pelletier E."/>
            <person name="Couloux A."/>
            <person name="Segurens B."/>
            <person name="Wincker P."/>
            <person name="D'Hont A."/>
            <person name="Scarpelli C."/>
            <person name="Weissenbach J."/>
            <person name="Salanoubat M."/>
            <person name="Quetier F."/>
            <person name="Yu Y."/>
            <person name="Kim H.R."/>
            <person name="Rambo T."/>
            <person name="Currie J."/>
            <person name="Collura K."/>
            <person name="Luo M."/>
            <person name="Yang T."/>
            <person name="Ammiraju J.S.S."/>
            <person name="Engler F."/>
            <person name="Soderlund C."/>
            <person name="Wing R.A."/>
            <person name="Palmer L.E."/>
            <person name="de la Bastide M."/>
            <person name="Spiegel L."/>
            <person name="Nascimento L."/>
            <person name="Zutavern T."/>
            <person name="O'Shaughnessy A."/>
            <person name="Dike S."/>
            <person name="Dedhia N."/>
            <person name="Preston R."/>
            <person name="Balija V."/>
            <person name="McCombie W.R."/>
            <person name="Chow T."/>
            <person name="Chen H."/>
            <person name="Chung M."/>
            <person name="Chen C."/>
            <person name="Shaw J."/>
            <person name="Wu H."/>
            <person name="Hsiao K."/>
            <person name="Chao Y."/>
            <person name="Chu M."/>
            <person name="Cheng C."/>
            <person name="Hour A."/>
            <person name="Lee P."/>
            <person name="Lin S."/>
            <person name="Lin Y."/>
            <person name="Liou J."/>
            <person name="Liu S."/>
            <person name="Hsing Y."/>
            <person name="Raghuvanshi S."/>
            <person name="Mohanty A."/>
            <person name="Bharti A.K."/>
            <person name="Gaur A."/>
            <person name="Gupta V."/>
            <person name="Kumar D."/>
            <person name="Ravi V."/>
            <person name="Vij S."/>
            <person name="Kapur A."/>
            <person name="Khurana P."/>
            <person name="Khurana P."/>
            <person name="Khurana J.P."/>
            <person name="Tyagi A.K."/>
            <person name="Gaikwad K."/>
            <person name="Singh A."/>
            <person name="Dalal V."/>
            <person name="Srivastava S."/>
            <person name="Dixit A."/>
            <person name="Pal A.K."/>
            <person name="Ghazi I.A."/>
            <person name="Yadav M."/>
            <person name="Pandit A."/>
            <person name="Bhargava A."/>
            <person name="Sureshbabu K."/>
            <person name="Batra K."/>
            <person name="Sharma T.R."/>
            <person name="Mohapatra T."/>
            <person name="Singh N.K."/>
            <person name="Messing J."/>
            <person name="Nelson A.B."/>
            <person name="Fuks G."/>
            <person name="Kavchok S."/>
            <person name="Keizer G."/>
            <person name="Linton E."/>
            <person name="Llaca V."/>
            <person name="Song R."/>
            <person name="Tanyolac B."/>
            <person name="Young S."/>
            <person name="Ho-Il K."/>
            <person name="Hahn J.H."/>
            <person name="Sangsakoo G."/>
            <person name="Vanavichit A."/>
            <person name="de Mattos Luiz.A.T."/>
            <person name="Zimmer P.D."/>
            <person name="Malone G."/>
            <person name="Dellagostin O."/>
            <person name="de Oliveira A.C."/>
            <person name="Bevan M."/>
            <person name="Bancroft I."/>
            <person name="Minx P."/>
            <person name="Cordum H."/>
            <person name="Wilson R."/>
            <person name="Cheng Z."/>
            <person name="Jin W."/>
            <person name="Jiang J."/>
            <person name="Leong S.A."/>
            <person name="Iwama H."/>
            <person name="Gojobori T."/>
            <person name="Itoh T."/>
            <person name="Niimura Y."/>
            <person name="Fujii Y."/>
            <person name="Habara T."/>
            <person name="Sakai H."/>
            <person name="Sato Y."/>
            <person name="Wilson G."/>
            <person name="Kumar K."/>
            <person name="McCouch S."/>
            <person name="Juretic N."/>
            <person name="Hoen D."/>
            <person name="Wright S."/>
            <person name="Bruskiewich R."/>
            <person name="Bureau T."/>
            <person name="Miyao A."/>
            <person name="Hirochika H."/>
            <person name="Nishikawa T."/>
            <person name="Kadowaki K."/>
            <person name="Sugiura M."/>
            <person name="Burr B."/>
            <person name="Sasaki T."/>
        </authorList>
    </citation>
    <scope>NUCLEOTIDE SEQUENCE [LARGE SCALE GENOMIC DNA]</scope>
    <source>
        <strain evidence="7">cv. Nipponbare</strain>
    </source>
</reference>
<feature type="region of interest" description="Disordered" evidence="1">
    <location>
        <begin position="698"/>
        <end position="728"/>
    </location>
</feature>
<evidence type="ECO:0000313" key="6">
    <source>
        <dbReference type="EMBL" id="BAH95030.1"/>
    </source>
</evidence>
<reference evidence="7" key="2">
    <citation type="journal article" date="2008" name="Nucleic Acids Res.">
        <title>The rice annotation project database (RAP-DB): 2008 update.</title>
        <authorList>
            <consortium name="The rice annotation project (RAP)"/>
        </authorList>
    </citation>
    <scope>GENOME REANNOTATION</scope>
    <source>
        <strain evidence="7">cv. Nipponbare</strain>
    </source>
</reference>
<feature type="domain" description="RNase H type-1" evidence="3">
    <location>
        <begin position="1600"/>
        <end position="1680"/>
    </location>
</feature>
<dbReference type="Pfam" id="PF14392">
    <property type="entry name" value="zf-CCHC_4"/>
    <property type="match status" value="1"/>
</dbReference>
<proteinExistence type="predicted"/>
<protein>
    <submittedName>
        <fullName evidence="6">Os11g0106066 protein</fullName>
    </submittedName>
</protein>